<feature type="non-terminal residue" evidence="1">
    <location>
        <position position="65"/>
    </location>
</feature>
<sequence length="65" mass="6860">MSADILAFPLPPSRLAIRLERFTQGRSVLLAIWALYFALRVATLLAQAGSPAPVATGAGPGWPLT</sequence>
<dbReference type="EMBL" id="JALHLF010000124">
    <property type="protein sequence ID" value="MCJ2184640.1"/>
    <property type="molecule type" value="Genomic_DNA"/>
</dbReference>
<accession>A0ABT0BHX2</accession>
<dbReference type="GO" id="GO:0016740">
    <property type="term" value="F:transferase activity"/>
    <property type="evidence" value="ECO:0007669"/>
    <property type="project" value="UniProtKB-KW"/>
</dbReference>
<evidence type="ECO:0000313" key="2">
    <source>
        <dbReference type="Proteomes" id="UP001162881"/>
    </source>
</evidence>
<name>A0ABT0BHX2_9SPHN</name>
<evidence type="ECO:0000313" key="1">
    <source>
        <dbReference type="EMBL" id="MCJ2184640.1"/>
    </source>
</evidence>
<comment type="caution">
    <text evidence="1">The sequence shown here is derived from an EMBL/GenBank/DDBJ whole genome shotgun (WGS) entry which is preliminary data.</text>
</comment>
<keyword evidence="1" id="KW-0808">Transferase</keyword>
<dbReference type="Proteomes" id="UP001162881">
    <property type="component" value="Unassembled WGS sequence"/>
</dbReference>
<keyword evidence="2" id="KW-1185">Reference proteome</keyword>
<reference evidence="1" key="1">
    <citation type="submission" date="2022-03" db="EMBL/GenBank/DDBJ databases">
        <title>Identification of a novel bacterium isolated from mangrove sediments.</title>
        <authorList>
            <person name="Pan X."/>
        </authorList>
    </citation>
    <scope>NUCLEOTIDE SEQUENCE</scope>
    <source>
        <strain evidence="1">B1949</strain>
    </source>
</reference>
<proteinExistence type="predicted"/>
<protein>
    <submittedName>
        <fullName evidence="1">Glycosyl transferase</fullName>
    </submittedName>
</protein>
<gene>
    <name evidence="1" type="ORF">MTR62_18380</name>
</gene>
<organism evidence="1 2">
    <name type="scientific">Novosphingobium organovorum</name>
    <dbReference type="NCBI Taxonomy" id="2930092"/>
    <lineage>
        <taxon>Bacteria</taxon>
        <taxon>Pseudomonadati</taxon>
        <taxon>Pseudomonadota</taxon>
        <taxon>Alphaproteobacteria</taxon>
        <taxon>Sphingomonadales</taxon>
        <taxon>Sphingomonadaceae</taxon>
        <taxon>Novosphingobium</taxon>
    </lineage>
</organism>